<keyword evidence="9" id="KW-0496">Mitochondrion</keyword>
<dbReference type="SUPFAM" id="SSF53335">
    <property type="entry name" value="S-adenosyl-L-methionine-dependent methyltransferases"/>
    <property type="match status" value="1"/>
</dbReference>
<dbReference type="SMART" id="SM00650">
    <property type="entry name" value="rADc"/>
    <property type="match status" value="1"/>
</dbReference>
<comment type="caution">
    <text evidence="15">The sequence shown here is derived from an EMBL/GenBank/DDBJ whole genome shotgun (WGS) entry which is preliminary data.</text>
</comment>
<keyword evidence="8" id="KW-0805">Transcription regulation</keyword>
<evidence type="ECO:0000256" key="9">
    <source>
        <dbReference type="ARBA" id="ARBA00023128"/>
    </source>
</evidence>
<dbReference type="PROSITE" id="PS51689">
    <property type="entry name" value="SAM_RNA_A_N6_MT"/>
    <property type="match status" value="1"/>
</dbReference>
<keyword evidence="10" id="KW-0804">Transcription</keyword>
<keyword evidence="7" id="KW-0809">Transit peptide</keyword>
<keyword evidence="5 11" id="KW-0949">S-adenosyl-L-methionine</keyword>
<dbReference type="GO" id="GO:0006391">
    <property type="term" value="P:transcription initiation at mitochondrial promoter"/>
    <property type="evidence" value="ECO:0007669"/>
    <property type="project" value="TreeGrafter"/>
</dbReference>
<evidence type="ECO:0000256" key="6">
    <source>
        <dbReference type="ARBA" id="ARBA00022884"/>
    </source>
</evidence>
<evidence type="ECO:0000313" key="16">
    <source>
        <dbReference type="Proteomes" id="UP000886611"/>
    </source>
</evidence>
<evidence type="ECO:0000256" key="4">
    <source>
        <dbReference type="ARBA" id="ARBA00022679"/>
    </source>
</evidence>
<evidence type="ECO:0000256" key="11">
    <source>
        <dbReference type="PROSITE-ProRule" id="PRU01026"/>
    </source>
</evidence>
<dbReference type="PANTHER" id="PTHR11727">
    <property type="entry name" value="DIMETHYLADENOSINE TRANSFERASE"/>
    <property type="match status" value="1"/>
</dbReference>
<feature type="domain" description="Ribosomal RNA adenine methylase transferase N-terminal" evidence="14">
    <location>
        <begin position="116"/>
        <end position="315"/>
    </location>
</feature>
<feature type="region of interest" description="Disordered" evidence="13">
    <location>
        <begin position="316"/>
        <end position="350"/>
    </location>
</feature>
<feature type="binding site" evidence="11">
    <location>
        <position position="187"/>
    </location>
    <ligand>
        <name>S-adenosyl-L-methionine</name>
        <dbReference type="ChEBI" id="CHEBI:59789"/>
    </ligand>
</feature>
<dbReference type="EC" id="2.1.1.-" evidence="12"/>
<evidence type="ECO:0000256" key="12">
    <source>
        <dbReference type="RuleBase" id="RU362106"/>
    </source>
</evidence>
<evidence type="ECO:0000256" key="10">
    <source>
        <dbReference type="ARBA" id="ARBA00023163"/>
    </source>
</evidence>
<keyword evidence="16" id="KW-1185">Reference proteome</keyword>
<comment type="subcellular location">
    <subcellularLocation>
        <location evidence="1">Mitochondrion</location>
    </subcellularLocation>
</comment>
<dbReference type="Pfam" id="PF00398">
    <property type="entry name" value="RrnaAD"/>
    <property type="match status" value="1"/>
</dbReference>
<comment type="similarity">
    <text evidence="11 12">Belongs to the class I-like SAM-binding methyltransferase superfamily. rRNA adenine N(6)-methyltransferase family.</text>
</comment>
<dbReference type="GO" id="GO:0000179">
    <property type="term" value="F:rRNA (adenine-N6,N6-)-dimethyltransferase activity"/>
    <property type="evidence" value="ECO:0007669"/>
    <property type="project" value="UniProtKB-UniRule"/>
</dbReference>
<evidence type="ECO:0000256" key="7">
    <source>
        <dbReference type="ARBA" id="ARBA00022946"/>
    </source>
</evidence>
<keyword evidence="3 11" id="KW-0489">Methyltransferase</keyword>
<keyword evidence="2 12" id="KW-0698">rRNA processing</keyword>
<evidence type="ECO:0000256" key="2">
    <source>
        <dbReference type="ARBA" id="ARBA00022552"/>
    </source>
</evidence>
<accession>A0A8X7XER0</accession>
<keyword evidence="6 11" id="KW-0694">RNA-binding</keyword>
<dbReference type="InterPro" id="IPR020598">
    <property type="entry name" value="rRNA_Ade_methylase_Trfase_N"/>
</dbReference>
<evidence type="ECO:0000256" key="3">
    <source>
        <dbReference type="ARBA" id="ARBA00022603"/>
    </source>
</evidence>
<feature type="non-terminal residue" evidence="15">
    <location>
        <position position="1"/>
    </location>
</feature>
<keyword evidence="4 11" id="KW-0808">Transferase</keyword>
<gene>
    <name evidence="15" type="primary">Tfb2m</name>
    <name evidence="15" type="ORF">GTO96_0015429</name>
</gene>
<sequence>MMTHSSRQLVLAFKSCFCQTCGCPPFKAHTLLRPYSIEIPSVVGRTKKTQEKLKLEKSTSLQGLTQRNLSAVAGLLKGQYRPLSRFDFLDFGDLEEHTLKALACSSLRRFIINPDLAGLIAEKLDKDLSENHAVIFECNPGPGVLTLALFNAGAQRIVALESDKTFLSGLQELERRLEGQLDVMYCDFFRLDPIGRGLPKPPIMHSEKLFNDLGISEVPWIADIPIKVVGIFSQRNERNMLWRLIYALFECLSIFRYGRVEMNVFISENEYTKLTAQPGNMRHYQALSVLWQVACDIEVLHKEPWSSFVTSSKHSGLPKSMGCQGQRPGRDAIRDRKRVRAHPGSRGGRLPGCSGGHGYRAWKLHPVGASGHRQEVPQCFGDLLPQHFRHTRKSWGEDLGRHPESCREDSWHFHHAGAWPEEECQEHLGLIRGLFKRGRLLSFSAGVGWKEDKAEEVWRRPEEGICGQD</sequence>
<name>A0A8X7XER0_POLSE</name>
<dbReference type="InterPro" id="IPR029063">
    <property type="entry name" value="SAM-dependent_MTases_sf"/>
</dbReference>
<dbReference type="GO" id="GO:0003723">
    <property type="term" value="F:RNA binding"/>
    <property type="evidence" value="ECO:0007669"/>
    <property type="project" value="UniProtKB-UniRule"/>
</dbReference>
<feature type="binding site" evidence="11">
    <location>
        <position position="161"/>
    </location>
    <ligand>
        <name>S-adenosyl-L-methionine</name>
        <dbReference type="ChEBI" id="CHEBI:59789"/>
    </ligand>
</feature>
<evidence type="ECO:0000256" key="13">
    <source>
        <dbReference type="SAM" id="MobiDB-lite"/>
    </source>
</evidence>
<reference evidence="15 16" key="1">
    <citation type="journal article" date="2021" name="Cell">
        <title>Tracing the genetic footprints of vertebrate landing in non-teleost ray-finned fishes.</title>
        <authorList>
            <person name="Bi X."/>
            <person name="Wang K."/>
            <person name="Yang L."/>
            <person name="Pan H."/>
            <person name="Jiang H."/>
            <person name="Wei Q."/>
            <person name="Fang M."/>
            <person name="Yu H."/>
            <person name="Zhu C."/>
            <person name="Cai Y."/>
            <person name="He Y."/>
            <person name="Gan X."/>
            <person name="Zeng H."/>
            <person name="Yu D."/>
            <person name="Zhu Y."/>
            <person name="Jiang H."/>
            <person name="Qiu Q."/>
            <person name="Yang H."/>
            <person name="Zhang Y.E."/>
            <person name="Wang W."/>
            <person name="Zhu M."/>
            <person name="He S."/>
            <person name="Zhang G."/>
        </authorList>
    </citation>
    <scope>NUCLEOTIDE SEQUENCE [LARGE SCALE GENOMIC DNA]</scope>
    <source>
        <strain evidence="15">Bchr_013</strain>
    </source>
</reference>
<dbReference type="InterPro" id="IPR001737">
    <property type="entry name" value="KsgA/Erm"/>
</dbReference>
<dbReference type="EMBL" id="JAATIS010000485">
    <property type="protein sequence ID" value="KAG2467720.1"/>
    <property type="molecule type" value="Genomic_DNA"/>
</dbReference>
<proteinExistence type="inferred from homology"/>
<evidence type="ECO:0000256" key="8">
    <source>
        <dbReference type="ARBA" id="ARBA00023015"/>
    </source>
</evidence>
<dbReference type="GO" id="GO:0034246">
    <property type="term" value="F:mitochondrial transcription factor activity"/>
    <property type="evidence" value="ECO:0007669"/>
    <property type="project" value="TreeGrafter"/>
</dbReference>
<evidence type="ECO:0000256" key="1">
    <source>
        <dbReference type="ARBA" id="ARBA00004173"/>
    </source>
</evidence>
<feature type="binding site" evidence="11">
    <location>
        <position position="111"/>
    </location>
    <ligand>
        <name>S-adenosyl-L-methionine</name>
        <dbReference type="ChEBI" id="CHEBI:59789"/>
    </ligand>
</feature>
<feature type="non-terminal residue" evidence="15">
    <location>
        <position position="469"/>
    </location>
</feature>
<dbReference type="Proteomes" id="UP000886611">
    <property type="component" value="Unassembled WGS sequence"/>
</dbReference>
<dbReference type="AlphaFoldDB" id="A0A8X7XER0"/>
<evidence type="ECO:0000313" key="15">
    <source>
        <dbReference type="EMBL" id="KAG2467720.1"/>
    </source>
</evidence>
<comment type="caution">
    <text evidence="11">Lacks conserved residue(s) required for the propagation of feature annotation.</text>
</comment>
<protein>
    <recommendedName>
        <fullName evidence="12">rRNA adenine N(6)-methyltransferase</fullName>
        <ecNumber evidence="12">2.1.1.-</ecNumber>
    </recommendedName>
</protein>
<dbReference type="PANTHER" id="PTHR11727:SF13">
    <property type="entry name" value="DIMETHYLADENOSINE TRANSFERASE 2, MITOCHONDRIAL"/>
    <property type="match status" value="1"/>
</dbReference>
<dbReference type="Gene3D" id="3.40.50.150">
    <property type="entry name" value="Vaccinia Virus protein VP39"/>
    <property type="match status" value="1"/>
</dbReference>
<evidence type="ECO:0000259" key="14">
    <source>
        <dbReference type="SMART" id="SM00650"/>
    </source>
</evidence>
<evidence type="ECO:0000256" key="5">
    <source>
        <dbReference type="ARBA" id="ARBA00022691"/>
    </source>
</evidence>
<organism evidence="15 16">
    <name type="scientific">Polypterus senegalus</name>
    <name type="common">Senegal bichir</name>
    <dbReference type="NCBI Taxonomy" id="55291"/>
    <lineage>
        <taxon>Eukaryota</taxon>
        <taxon>Metazoa</taxon>
        <taxon>Chordata</taxon>
        <taxon>Craniata</taxon>
        <taxon>Vertebrata</taxon>
        <taxon>Euteleostomi</taxon>
        <taxon>Actinopterygii</taxon>
        <taxon>Polypteriformes</taxon>
        <taxon>Polypteridae</taxon>
        <taxon>Polypterus</taxon>
    </lineage>
</organism>
<dbReference type="GO" id="GO:0005759">
    <property type="term" value="C:mitochondrial matrix"/>
    <property type="evidence" value="ECO:0007669"/>
    <property type="project" value="TreeGrafter"/>
</dbReference>